<reference evidence="4" key="1">
    <citation type="submission" date="2025-08" db="UniProtKB">
        <authorList>
            <consortium name="RefSeq"/>
        </authorList>
    </citation>
    <scope>IDENTIFICATION</scope>
    <source>
        <strain evidence="4">Airmid</strain>
    </source>
</reference>
<dbReference type="RefSeq" id="XP_027203130.1">
    <property type="nucleotide sequence ID" value="XM_027347329.1"/>
</dbReference>
<dbReference type="GO" id="GO:0008146">
    <property type="term" value="F:sulfotransferase activity"/>
    <property type="evidence" value="ECO:0007669"/>
    <property type="project" value="InterPro"/>
</dbReference>
<sequence length="406" mass="47557">MITIDHNEHQCSTKIIDDDHRSIQKISTNYTTKTPSFLIIMPSKFLTLKFLYQSPISVLLTKDSKNGKDNCEIRKAKNDPNLKNDELLSKYVLSIPKAMRMNGLLLQGYLVYPKVLRRIENFEIRNDDIWLCTYPKSGTTWTEEILSLIFANGDIDACSKKIIAERVPHLEIGKPFGHLKWLRSFRSPRLLATHLNVENIPGQLRQGKAKIIYVVRNPKDNAVSYYHHHRISTFLGNYSGTWDDFVELFAKGHLVYGSWLDHVRGFWELYQQNPDSVLFVSYEELKVDLKRMIGIICDFVGHPLTEKQIDRITLHCTFEKMRNNKMVNREELPVADLFDMSKTKFMRKGIIGDWRNNFTAEQSQRFDQIFEPELKQMQLPIVYDHDDAEKIMNKYGRIIRQQPINE</sequence>
<comment type="similarity">
    <text evidence="1">Belongs to the sulfotransferase 1 family.</text>
</comment>
<dbReference type="Proteomes" id="UP000515146">
    <property type="component" value="Unplaced"/>
</dbReference>
<name>A0A6P6YCW9_DERPT</name>
<dbReference type="InterPro" id="IPR000863">
    <property type="entry name" value="Sulfotransferase_dom"/>
</dbReference>
<dbReference type="OrthoDB" id="205623at2759"/>
<protein>
    <submittedName>
        <fullName evidence="4">Sulfotransferase family cytosolic 1B member 1-like</fullName>
    </submittedName>
</protein>
<accession>A0A6P6YCW9</accession>
<evidence type="ECO:0000313" key="4">
    <source>
        <dbReference type="RefSeq" id="XP_027203130.1"/>
    </source>
</evidence>
<dbReference type="InterPro" id="IPR027417">
    <property type="entry name" value="P-loop_NTPase"/>
</dbReference>
<dbReference type="FunFam" id="3.40.50.300:FF:000433">
    <property type="entry name" value="Estrogen sulfotransferase"/>
    <property type="match status" value="1"/>
</dbReference>
<dbReference type="Pfam" id="PF00685">
    <property type="entry name" value="Sulfotransfer_1"/>
    <property type="match status" value="1"/>
</dbReference>
<dbReference type="KEGG" id="dpte:113797026"/>
<evidence type="ECO:0000313" key="3">
    <source>
        <dbReference type="Proteomes" id="UP000515146"/>
    </source>
</evidence>
<gene>
    <name evidence="4" type="primary">LOC113797026</name>
</gene>
<dbReference type="OMA" id="CPENDDQ"/>
<evidence type="ECO:0000256" key="2">
    <source>
        <dbReference type="ARBA" id="ARBA00022679"/>
    </source>
</evidence>
<dbReference type="Gene3D" id="3.40.50.300">
    <property type="entry name" value="P-loop containing nucleotide triphosphate hydrolases"/>
    <property type="match status" value="1"/>
</dbReference>
<dbReference type="PANTHER" id="PTHR11783">
    <property type="entry name" value="SULFOTRANSFERASE SULT"/>
    <property type="match status" value="1"/>
</dbReference>
<dbReference type="InParanoid" id="A0A6P6YCW9"/>
<dbReference type="FunCoup" id="A0A6P6YCW9">
    <property type="interactions" value="23"/>
</dbReference>
<dbReference type="SUPFAM" id="SSF52540">
    <property type="entry name" value="P-loop containing nucleoside triphosphate hydrolases"/>
    <property type="match status" value="1"/>
</dbReference>
<keyword evidence="3" id="KW-1185">Reference proteome</keyword>
<dbReference type="AlphaFoldDB" id="A0A6P6YCW9"/>
<evidence type="ECO:0000256" key="1">
    <source>
        <dbReference type="ARBA" id="ARBA00005771"/>
    </source>
</evidence>
<organism evidence="3 4">
    <name type="scientific">Dermatophagoides pteronyssinus</name>
    <name type="common">European house dust mite</name>
    <dbReference type="NCBI Taxonomy" id="6956"/>
    <lineage>
        <taxon>Eukaryota</taxon>
        <taxon>Metazoa</taxon>
        <taxon>Ecdysozoa</taxon>
        <taxon>Arthropoda</taxon>
        <taxon>Chelicerata</taxon>
        <taxon>Arachnida</taxon>
        <taxon>Acari</taxon>
        <taxon>Acariformes</taxon>
        <taxon>Sarcoptiformes</taxon>
        <taxon>Astigmata</taxon>
        <taxon>Psoroptidia</taxon>
        <taxon>Analgoidea</taxon>
        <taxon>Pyroglyphidae</taxon>
        <taxon>Dermatophagoidinae</taxon>
        <taxon>Dermatophagoides</taxon>
    </lineage>
</organism>
<proteinExistence type="inferred from homology"/>
<keyword evidence="2" id="KW-0808">Transferase</keyword>